<evidence type="ECO:0000256" key="1">
    <source>
        <dbReference type="SAM" id="MobiDB-lite"/>
    </source>
</evidence>
<organism evidence="2 3">
    <name type="scientific">Lactuca sativa</name>
    <name type="common">Garden lettuce</name>
    <dbReference type="NCBI Taxonomy" id="4236"/>
    <lineage>
        <taxon>Eukaryota</taxon>
        <taxon>Viridiplantae</taxon>
        <taxon>Streptophyta</taxon>
        <taxon>Embryophyta</taxon>
        <taxon>Tracheophyta</taxon>
        <taxon>Spermatophyta</taxon>
        <taxon>Magnoliopsida</taxon>
        <taxon>eudicotyledons</taxon>
        <taxon>Gunneridae</taxon>
        <taxon>Pentapetalae</taxon>
        <taxon>asterids</taxon>
        <taxon>campanulids</taxon>
        <taxon>Asterales</taxon>
        <taxon>Asteraceae</taxon>
        <taxon>Cichorioideae</taxon>
        <taxon>Cichorieae</taxon>
        <taxon>Lactucinae</taxon>
        <taxon>Lactuca</taxon>
    </lineage>
</organism>
<dbReference type="AlphaFoldDB" id="A0A9R1W2N5"/>
<dbReference type="Proteomes" id="UP000235145">
    <property type="component" value="Unassembled WGS sequence"/>
</dbReference>
<reference evidence="2 3" key="1">
    <citation type="journal article" date="2017" name="Nat. Commun.">
        <title>Genome assembly with in vitro proximity ligation data and whole-genome triplication in lettuce.</title>
        <authorList>
            <person name="Reyes-Chin-Wo S."/>
            <person name="Wang Z."/>
            <person name="Yang X."/>
            <person name="Kozik A."/>
            <person name="Arikit S."/>
            <person name="Song C."/>
            <person name="Xia L."/>
            <person name="Froenicke L."/>
            <person name="Lavelle D.O."/>
            <person name="Truco M.J."/>
            <person name="Xia R."/>
            <person name="Zhu S."/>
            <person name="Xu C."/>
            <person name="Xu H."/>
            <person name="Xu X."/>
            <person name="Cox K."/>
            <person name="Korf I."/>
            <person name="Meyers B.C."/>
            <person name="Michelmore R.W."/>
        </authorList>
    </citation>
    <scope>NUCLEOTIDE SEQUENCE [LARGE SCALE GENOMIC DNA]</scope>
    <source>
        <strain evidence="3">cv. Salinas</strain>
        <tissue evidence="2">Seedlings</tissue>
    </source>
</reference>
<dbReference type="EMBL" id="NBSK02000003">
    <property type="protein sequence ID" value="KAJ0218677.1"/>
    <property type="molecule type" value="Genomic_DNA"/>
</dbReference>
<proteinExistence type="predicted"/>
<accession>A0A9R1W2N5</accession>
<protein>
    <submittedName>
        <fullName evidence="2">Uncharacterized protein</fullName>
    </submittedName>
</protein>
<name>A0A9R1W2N5_LACSA</name>
<keyword evidence="3" id="KW-1185">Reference proteome</keyword>
<feature type="region of interest" description="Disordered" evidence="1">
    <location>
        <begin position="1"/>
        <end position="34"/>
    </location>
</feature>
<sequence length="235" mass="25639">MVGGDLSSYEQVEEDIDSVGQAGDGSGMNEGDTRRGTRDIAATLLLMPPTIGSPLVPSPLLSLYRPDMTRDTPPFPCSIWPSHMSSMLYTIIGLHHKQSPAASIAKRPSPIYIVNLTAYVLSYPHLSLKLKYGPPILLYSFSLSNIVISSLVPTMTNHAAVLNLRSATAVLINGGCHLISLWTNHSYFSSMFNEKSKGELEVKDSVGDPFDLYLDPPQYHTYSKGVEVVILVPMS</sequence>
<gene>
    <name evidence="2" type="ORF">LSAT_V11C300148380</name>
</gene>
<evidence type="ECO:0000313" key="2">
    <source>
        <dbReference type="EMBL" id="KAJ0218677.1"/>
    </source>
</evidence>
<evidence type="ECO:0000313" key="3">
    <source>
        <dbReference type="Proteomes" id="UP000235145"/>
    </source>
</evidence>
<comment type="caution">
    <text evidence="2">The sequence shown here is derived from an EMBL/GenBank/DDBJ whole genome shotgun (WGS) entry which is preliminary data.</text>
</comment>